<gene>
    <name evidence="2" type="ORF">E4191_18380</name>
</gene>
<evidence type="ECO:0008006" key="4">
    <source>
        <dbReference type="Google" id="ProtNLM"/>
    </source>
</evidence>
<keyword evidence="1" id="KW-0812">Transmembrane</keyword>
<dbReference type="EMBL" id="CP040761">
    <property type="protein sequence ID" value="QDA36093.1"/>
    <property type="molecule type" value="Genomic_DNA"/>
</dbReference>
<dbReference type="RefSeq" id="WP_139615884.1">
    <property type="nucleotide sequence ID" value="NZ_CP040761.1"/>
</dbReference>
<keyword evidence="1" id="KW-1133">Transmembrane helix</keyword>
<keyword evidence="1" id="KW-0472">Membrane</keyword>
<dbReference type="Proteomes" id="UP000296374">
    <property type="component" value="Plasmid unnamed5"/>
</dbReference>
<dbReference type="Pfam" id="PF05552">
    <property type="entry name" value="MS_channel_1st_1"/>
    <property type="match status" value="1"/>
</dbReference>
<feature type="transmembrane region" description="Helical" evidence="1">
    <location>
        <begin position="32"/>
        <end position="53"/>
    </location>
</feature>
<reference evidence="3" key="1">
    <citation type="submission" date="2019-05" db="EMBL/GenBank/DDBJ databases">
        <title>Tamlana fucoidanivorans sp. nov., isolated from the surface of algae collected from Fujian province in China.</title>
        <authorList>
            <person name="Li J."/>
        </authorList>
    </citation>
    <scope>NUCLEOTIDE SEQUENCE [LARGE SCALE GENOMIC DNA]</scope>
    <source>
        <strain evidence="3">2251</strain>
        <plasmid evidence="3">unnamed5</plasmid>
    </source>
</reference>
<keyword evidence="2" id="KW-0614">Plasmid</keyword>
<accession>A0A4Y5ST30</accession>
<name>A0A4Y5ST30_9RHOB</name>
<sequence length="85" mass="9149">MEEIIDVRADIGTILDKVEGWINGLIRLVPNLIAAALLLVVFYLLARLLSYAVTQTLARRGRPALANVGAALFRCELCGILGDAA</sequence>
<dbReference type="InterPro" id="IPR008910">
    <property type="entry name" value="MSC_TM_helix"/>
</dbReference>
<evidence type="ECO:0000313" key="2">
    <source>
        <dbReference type="EMBL" id="QDA36093.1"/>
    </source>
</evidence>
<proteinExistence type="predicted"/>
<dbReference type="KEGG" id="plia:E4191_18380"/>
<protein>
    <recommendedName>
        <fullName evidence="4">Mechanosensitive ion channel family protein</fullName>
    </recommendedName>
</protein>
<evidence type="ECO:0000256" key="1">
    <source>
        <dbReference type="SAM" id="Phobius"/>
    </source>
</evidence>
<geneLocation type="plasmid" evidence="2 3">
    <name>unnamed5</name>
</geneLocation>
<organism evidence="2 3">
    <name type="scientific">Paracoccus liaowanqingii</name>
    <dbReference type="NCBI Taxonomy" id="2560053"/>
    <lineage>
        <taxon>Bacteria</taxon>
        <taxon>Pseudomonadati</taxon>
        <taxon>Pseudomonadota</taxon>
        <taxon>Alphaproteobacteria</taxon>
        <taxon>Rhodobacterales</taxon>
        <taxon>Paracoccaceae</taxon>
        <taxon>Paracoccus</taxon>
    </lineage>
</organism>
<dbReference type="AlphaFoldDB" id="A0A4Y5ST30"/>
<evidence type="ECO:0000313" key="3">
    <source>
        <dbReference type="Proteomes" id="UP000296374"/>
    </source>
</evidence>